<evidence type="ECO:0000259" key="1">
    <source>
        <dbReference type="Pfam" id="PF12937"/>
    </source>
</evidence>
<organism evidence="2 3">
    <name type="scientific">Thamnidium elegans</name>
    <dbReference type="NCBI Taxonomy" id="101142"/>
    <lineage>
        <taxon>Eukaryota</taxon>
        <taxon>Fungi</taxon>
        <taxon>Fungi incertae sedis</taxon>
        <taxon>Mucoromycota</taxon>
        <taxon>Mucoromycotina</taxon>
        <taxon>Mucoromycetes</taxon>
        <taxon>Mucorales</taxon>
        <taxon>Mucorineae</taxon>
        <taxon>Mucoraceae</taxon>
        <taxon>Thamnidium</taxon>
    </lineage>
</organism>
<dbReference type="InterPro" id="IPR032675">
    <property type="entry name" value="LRR_dom_sf"/>
</dbReference>
<dbReference type="InterPro" id="IPR036047">
    <property type="entry name" value="F-box-like_dom_sf"/>
</dbReference>
<dbReference type="Proteomes" id="UP000613177">
    <property type="component" value="Unassembled WGS sequence"/>
</dbReference>
<keyword evidence="3" id="KW-1185">Reference proteome</keyword>
<dbReference type="AlphaFoldDB" id="A0A8H7SK88"/>
<feature type="domain" description="F-box" evidence="1">
    <location>
        <begin position="4"/>
        <end position="38"/>
    </location>
</feature>
<comment type="caution">
    <text evidence="2">The sequence shown here is derived from an EMBL/GenBank/DDBJ whole genome shotgun (WGS) entry which is preliminary data.</text>
</comment>
<reference evidence="2" key="1">
    <citation type="submission" date="2021-01" db="EMBL/GenBank/DDBJ databases">
        <title>Metabolic potential, ecology and presence of endohyphal bacteria is reflected in genomic diversity of Mucoromycotina.</title>
        <authorList>
            <person name="Muszewska A."/>
            <person name="Okrasinska A."/>
            <person name="Steczkiewicz K."/>
            <person name="Drgas O."/>
            <person name="Orlowska M."/>
            <person name="Perlinska-Lenart U."/>
            <person name="Aleksandrzak-Piekarczyk T."/>
            <person name="Szatraj K."/>
            <person name="Zielenkiewicz U."/>
            <person name="Pilsyk S."/>
            <person name="Malc E."/>
            <person name="Mieczkowski P."/>
            <person name="Kruszewska J.S."/>
            <person name="Biernat P."/>
            <person name="Pawlowska J."/>
        </authorList>
    </citation>
    <scope>NUCLEOTIDE SEQUENCE</scope>
    <source>
        <strain evidence="2">WA0000018081</strain>
    </source>
</reference>
<dbReference type="InterPro" id="IPR001810">
    <property type="entry name" value="F-box_dom"/>
</dbReference>
<accession>A0A8H7SK88</accession>
<evidence type="ECO:0000313" key="3">
    <source>
        <dbReference type="Proteomes" id="UP000613177"/>
    </source>
</evidence>
<protein>
    <recommendedName>
        <fullName evidence="1">F-box domain-containing protein</fullName>
    </recommendedName>
</protein>
<dbReference type="Gene3D" id="3.80.10.10">
    <property type="entry name" value="Ribonuclease Inhibitor"/>
    <property type="match status" value="1"/>
</dbReference>
<evidence type="ECO:0000313" key="2">
    <source>
        <dbReference type="EMBL" id="KAG2229938.1"/>
    </source>
</evidence>
<dbReference type="SUPFAM" id="SSF81383">
    <property type="entry name" value="F-box domain"/>
    <property type="match status" value="1"/>
</dbReference>
<dbReference type="EMBL" id="JAEPRE010000233">
    <property type="protein sequence ID" value="KAG2229938.1"/>
    <property type="molecule type" value="Genomic_DNA"/>
</dbReference>
<proteinExistence type="predicted"/>
<name>A0A8H7SK88_9FUNG</name>
<gene>
    <name evidence="2" type="ORF">INT48_001204</name>
</gene>
<dbReference type="SUPFAM" id="SSF52047">
    <property type="entry name" value="RNI-like"/>
    <property type="match status" value="1"/>
</dbReference>
<sequence length="651" mass="76351">MLFQHVPFEINQKIFEYVSSLDKSSLKNCSTVCKSWYQDTAYIIYHTFTLTGDPNLCISVLSNQVNERRFANHVKVLKAFNDYKYRGINLYDRITQFFPSLRVLDLSNSDCKIIYLKSMENKCQTMHNLRKIKVDPYFDDMYKFWVYFDCVYSLRHTLTYLELFDLDYNIRNSHKSLYFLKDFINLKEIVIRNLKRGVPDESVSLLQVLGLVPGLIRFSIENDFEEGTLSSSKPVYSCLEEATIRVPSFNDRLMKYVLSNFPRALKKFDLSTTNATAEDWIRRNDRGTIESFGTYLSEIEQVEFSIKNCGRNADNRILFSPSILKEYWPFISKALFTGRIPKCHVSISLNPSAYHSRQKWANLSIKKTHNQVYIGYILDINRTLQSINQIQNFIDTVFPFPQETLTLKKQTISSIEILCKPPYVAQSSIPISDSIHILKSAITKYTNLTYFHFDNYGDYGQAYNIKFGTKLQDLEKGYGPYQSVFHDWPSTDSKRSSEQKITYALIESSRLTMLDLNAISIMFDIEHLELLKYKFEQGVERVMDLRCMESLRTLVLDIGFLRYQFQYGVVIRIEFEKDKLVRWYKWYKESGSFIQFKNFSSRFLSGWTSEATKKEESKKFLAIQCFDVYEIDLLLGNCVIGKFIHPLKDIN</sequence>
<dbReference type="Pfam" id="PF12937">
    <property type="entry name" value="F-box-like"/>
    <property type="match status" value="1"/>
</dbReference>